<reference evidence="1" key="1">
    <citation type="submission" date="2019-09" db="EMBL/GenBank/DDBJ databases">
        <title>Draft genome information of white flower Hibiscus syriacus.</title>
        <authorList>
            <person name="Kim Y.-M."/>
        </authorList>
    </citation>
    <scope>NUCLEOTIDE SEQUENCE [LARGE SCALE GENOMIC DNA]</scope>
    <source>
        <strain evidence="1">YM2019G1</strain>
    </source>
</reference>
<gene>
    <name evidence="1" type="ORF">F3Y22_tig00110450pilonHSYRG00676</name>
</gene>
<protein>
    <submittedName>
        <fullName evidence="1">LOB domain-containing-like protein</fullName>
    </submittedName>
</protein>
<dbReference type="AlphaFoldDB" id="A0A6A3AKA7"/>
<comment type="caution">
    <text evidence="1">The sequence shown here is derived from an EMBL/GenBank/DDBJ whole genome shotgun (WGS) entry which is preliminary data.</text>
</comment>
<name>A0A6A3AKA7_HIBSY</name>
<organism evidence="1 2">
    <name type="scientific">Hibiscus syriacus</name>
    <name type="common">Rose of Sharon</name>
    <dbReference type="NCBI Taxonomy" id="106335"/>
    <lineage>
        <taxon>Eukaryota</taxon>
        <taxon>Viridiplantae</taxon>
        <taxon>Streptophyta</taxon>
        <taxon>Embryophyta</taxon>
        <taxon>Tracheophyta</taxon>
        <taxon>Spermatophyta</taxon>
        <taxon>Magnoliopsida</taxon>
        <taxon>eudicotyledons</taxon>
        <taxon>Gunneridae</taxon>
        <taxon>Pentapetalae</taxon>
        <taxon>rosids</taxon>
        <taxon>malvids</taxon>
        <taxon>Malvales</taxon>
        <taxon>Malvaceae</taxon>
        <taxon>Malvoideae</taxon>
        <taxon>Hibiscus</taxon>
    </lineage>
</organism>
<evidence type="ECO:0000313" key="1">
    <source>
        <dbReference type="EMBL" id="KAE8704556.1"/>
    </source>
</evidence>
<sequence>MTPHNPCTRFLGTLNHQATTPRQQLNPGDLGIEWKQPPNSPISTCNRSQSDHQLPFNENGSQDMFIYQVLNEVNAHGPGINNLRQFHVSQRNQIAVTMLEPARNHGGENQKKNNGLDGKGDDLMLKRNGEACSHSRTQPALDPEKLELHHPIFARDKNSTVPGGRTSPITGNASTNDTLIPLFGCLLCLK</sequence>
<keyword evidence="2" id="KW-1185">Reference proteome</keyword>
<dbReference type="Proteomes" id="UP000436088">
    <property type="component" value="Unassembled WGS sequence"/>
</dbReference>
<proteinExistence type="predicted"/>
<evidence type="ECO:0000313" key="2">
    <source>
        <dbReference type="Proteomes" id="UP000436088"/>
    </source>
</evidence>
<dbReference type="EMBL" id="VEPZ02000992">
    <property type="protein sequence ID" value="KAE8704556.1"/>
    <property type="molecule type" value="Genomic_DNA"/>
</dbReference>
<accession>A0A6A3AKA7</accession>